<evidence type="ECO:0000259" key="5">
    <source>
        <dbReference type="Pfam" id="PF00205"/>
    </source>
</evidence>
<dbReference type="InterPro" id="IPR029035">
    <property type="entry name" value="DHS-like_NAD/FAD-binding_dom"/>
</dbReference>
<dbReference type="SUPFAM" id="SSF52467">
    <property type="entry name" value="DHS-like NAD/FAD-binding domain"/>
    <property type="match status" value="1"/>
</dbReference>
<comment type="cofactor">
    <cofactor evidence="1">
        <name>thiamine diphosphate</name>
        <dbReference type="ChEBI" id="CHEBI:58937"/>
    </cofactor>
</comment>
<gene>
    <name evidence="8" type="ORF">Tbon_02085</name>
</gene>
<dbReference type="Pfam" id="PF02776">
    <property type="entry name" value="TPP_enzyme_N"/>
    <property type="match status" value="1"/>
</dbReference>
<dbReference type="SUPFAM" id="SSF52518">
    <property type="entry name" value="Thiamin diphosphate-binding fold (THDP-binding)"/>
    <property type="match status" value="2"/>
</dbReference>
<dbReference type="EMBL" id="CP042829">
    <property type="protein sequence ID" value="QFG04288.1"/>
    <property type="molecule type" value="Genomic_DNA"/>
</dbReference>
<dbReference type="InterPro" id="IPR011766">
    <property type="entry name" value="TPP_enzyme_TPP-bd"/>
</dbReference>
<evidence type="ECO:0000313" key="9">
    <source>
        <dbReference type="Proteomes" id="UP000326331"/>
    </source>
</evidence>
<comment type="similarity">
    <text evidence="2 4">Belongs to the TPP enzyme family.</text>
</comment>
<dbReference type="InterPro" id="IPR045229">
    <property type="entry name" value="TPP_enz"/>
</dbReference>
<reference evidence="8 9" key="1">
    <citation type="submission" date="2019-08" db="EMBL/GenBank/DDBJ databases">
        <authorList>
            <person name="Toschakov S.V."/>
        </authorList>
    </citation>
    <scope>NUCLEOTIDE SEQUENCE [LARGE SCALE GENOMIC DNA]</scope>
    <source>
        <strain evidence="8 9">3753O</strain>
    </source>
</reference>
<evidence type="ECO:0000256" key="3">
    <source>
        <dbReference type="ARBA" id="ARBA00023052"/>
    </source>
</evidence>
<accession>A0ABX6C4U1</accession>
<dbReference type="Gene3D" id="3.40.50.1220">
    <property type="entry name" value="TPP-binding domain"/>
    <property type="match status" value="1"/>
</dbReference>
<dbReference type="InterPro" id="IPR012000">
    <property type="entry name" value="Thiamin_PyroP_enz_cen_dom"/>
</dbReference>
<reference evidence="8 9" key="2">
    <citation type="submission" date="2019-10" db="EMBL/GenBank/DDBJ databases">
        <title>Thermopilla bonchosmolovskayae gen. nov., sp. nov., a moderately thermophilic Chloroflexi bacterium from a Chukotka hot spring (Arctic, Russia), representing a novel classis Thermopillaia, which include previously uncultivated lineage OLB14.</title>
        <authorList>
            <person name="Kochetkova T.V."/>
            <person name="Zayulina K.S."/>
            <person name="Zhigarkov V.S."/>
            <person name="Minaev N.V."/>
            <person name="Novikov A."/>
            <person name="Toshchakov S.V."/>
            <person name="Elcheninov A.G."/>
            <person name="Kublanov I.V."/>
        </authorList>
    </citation>
    <scope>NUCLEOTIDE SEQUENCE [LARGE SCALE GENOMIC DNA]</scope>
    <source>
        <strain evidence="8 9">3753O</strain>
    </source>
</reference>
<dbReference type="Gene3D" id="3.40.50.970">
    <property type="match status" value="2"/>
</dbReference>
<evidence type="ECO:0008006" key="10">
    <source>
        <dbReference type="Google" id="ProtNLM"/>
    </source>
</evidence>
<dbReference type="Pfam" id="PF00205">
    <property type="entry name" value="TPP_enzyme_M"/>
    <property type="match status" value="1"/>
</dbReference>
<protein>
    <recommendedName>
        <fullName evidence="10">Acetolactate synthase</fullName>
    </recommendedName>
</protein>
<evidence type="ECO:0000256" key="4">
    <source>
        <dbReference type="RuleBase" id="RU362132"/>
    </source>
</evidence>
<name>A0ABX6C4U1_9CHLR</name>
<organism evidence="8 9">
    <name type="scientific">Tepidiforma bonchosmolovskayae</name>
    <dbReference type="NCBI Taxonomy" id="2601677"/>
    <lineage>
        <taxon>Bacteria</taxon>
        <taxon>Bacillati</taxon>
        <taxon>Chloroflexota</taxon>
        <taxon>Tepidiformia</taxon>
        <taxon>Tepidiformales</taxon>
        <taxon>Tepidiformaceae</taxon>
        <taxon>Tepidiforma</taxon>
    </lineage>
</organism>
<keyword evidence="9" id="KW-1185">Reference proteome</keyword>
<dbReference type="Proteomes" id="UP000326331">
    <property type="component" value="Chromosome"/>
</dbReference>
<evidence type="ECO:0000259" key="6">
    <source>
        <dbReference type="Pfam" id="PF02775"/>
    </source>
</evidence>
<evidence type="ECO:0000259" key="7">
    <source>
        <dbReference type="Pfam" id="PF02776"/>
    </source>
</evidence>
<dbReference type="CDD" id="cd07035">
    <property type="entry name" value="TPP_PYR_POX_like"/>
    <property type="match status" value="1"/>
</dbReference>
<keyword evidence="3 4" id="KW-0786">Thiamine pyrophosphate</keyword>
<dbReference type="Pfam" id="PF02775">
    <property type="entry name" value="TPP_enzyme_C"/>
    <property type="match status" value="1"/>
</dbReference>
<evidence type="ECO:0000256" key="1">
    <source>
        <dbReference type="ARBA" id="ARBA00001964"/>
    </source>
</evidence>
<dbReference type="InterPro" id="IPR029061">
    <property type="entry name" value="THDP-binding"/>
</dbReference>
<feature type="domain" description="Thiamine pyrophosphate enzyme central" evidence="5">
    <location>
        <begin position="184"/>
        <end position="313"/>
    </location>
</feature>
<feature type="domain" description="Thiamine pyrophosphate enzyme N-terminal TPP-binding" evidence="7">
    <location>
        <begin position="1"/>
        <end position="105"/>
    </location>
</feature>
<proteinExistence type="inferred from homology"/>
<dbReference type="InterPro" id="IPR012001">
    <property type="entry name" value="Thiamin_PyroP_enz_TPP-bd_dom"/>
</dbReference>
<evidence type="ECO:0000256" key="2">
    <source>
        <dbReference type="ARBA" id="ARBA00007812"/>
    </source>
</evidence>
<dbReference type="CDD" id="cd02004">
    <property type="entry name" value="TPP_BZL_OCoD_HPCL"/>
    <property type="match status" value="1"/>
</dbReference>
<evidence type="ECO:0000313" key="8">
    <source>
        <dbReference type="EMBL" id="QFG04288.1"/>
    </source>
</evidence>
<dbReference type="PANTHER" id="PTHR18968">
    <property type="entry name" value="THIAMINE PYROPHOSPHATE ENZYMES"/>
    <property type="match status" value="1"/>
</dbReference>
<dbReference type="PANTHER" id="PTHR18968:SF166">
    <property type="entry name" value="2-HYDROXYACYL-COA LYASE 2"/>
    <property type="match status" value="1"/>
</dbReference>
<sequence length="538" mass="59190">MARMIRQEGVSHIFTLSGGHIQNIYEGCLNNDIGIIDTRHEQSAGHAADGYSRITFKPGVAVVTAGPGVTDVVTAVANAYQASSPMVVIGGRSPLRQYDMGSLQDIELLDVMKPITKWAQTVYETRRLPYYMAMAFREAMTGRYGPTFLQVPSDVLFGRVDEDSLEWPRNYRVTGEIMGDPELIKQAAKLIREAEKPMVMAGSGVFWHRAHRELAEFARAADVPVYTNAMGRGTLRQDNPNFFSLSRKPAFAQADVIVVLGTPIDFRLKYGRPPAWNPAAKVIQIDIDPRDIGRNRDFTIGIEANIRQALLQLTSEIGKAEHREWMTYLRGLENQADEQRSYYMNSDAVPIHPLRLCKEIAEFVDDDTIVIGDGGDIVALAASVLPINNPGQWMDPGPFGTLGVGTGFCMAAAVAAPDKKVLMVNGDGTFGLNGFDFDTFVRFKMPIVSVVGNDRCWHQIYVGQKAQYGEGRTPATVLGDNARYDKVVEGLGGHGEFVEHPEQIKAAIERAFASGKPACVNVIMDPEPEGVKGGYEFK</sequence>
<feature type="domain" description="Thiamine pyrophosphate enzyme TPP-binding" evidence="6">
    <location>
        <begin position="373"/>
        <end position="522"/>
    </location>
</feature>